<dbReference type="Proteomes" id="UP000799539">
    <property type="component" value="Unassembled WGS sequence"/>
</dbReference>
<evidence type="ECO:0000313" key="1">
    <source>
        <dbReference type="EMBL" id="KAF2216718.1"/>
    </source>
</evidence>
<gene>
    <name evidence="1" type="ORF">CERZMDRAFT_108684</name>
</gene>
<evidence type="ECO:0000313" key="2">
    <source>
        <dbReference type="Proteomes" id="UP000799539"/>
    </source>
</evidence>
<proteinExistence type="predicted"/>
<name>A0A6A6FU34_9PEZI</name>
<accession>A0A6A6FU34</accession>
<organism evidence="1 2">
    <name type="scientific">Cercospora zeae-maydis SCOH1-5</name>
    <dbReference type="NCBI Taxonomy" id="717836"/>
    <lineage>
        <taxon>Eukaryota</taxon>
        <taxon>Fungi</taxon>
        <taxon>Dikarya</taxon>
        <taxon>Ascomycota</taxon>
        <taxon>Pezizomycotina</taxon>
        <taxon>Dothideomycetes</taxon>
        <taxon>Dothideomycetidae</taxon>
        <taxon>Mycosphaerellales</taxon>
        <taxon>Mycosphaerellaceae</taxon>
        <taxon>Cercospora</taxon>
    </lineage>
</organism>
<dbReference type="OrthoDB" id="5342184at2759"/>
<evidence type="ECO:0008006" key="3">
    <source>
        <dbReference type="Google" id="ProtNLM"/>
    </source>
</evidence>
<dbReference type="EMBL" id="ML992663">
    <property type="protein sequence ID" value="KAF2216718.1"/>
    <property type="molecule type" value="Genomic_DNA"/>
</dbReference>
<dbReference type="InterPro" id="IPR021986">
    <property type="entry name" value="Spherulin4"/>
</dbReference>
<protein>
    <recommendedName>
        <fullName evidence="3">Spherulin-4</fullName>
    </recommendedName>
</protein>
<reference evidence="1" key="1">
    <citation type="journal article" date="2020" name="Stud. Mycol.">
        <title>101 Dothideomycetes genomes: a test case for predicting lifestyles and emergence of pathogens.</title>
        <authorList>
            <person name="Haridas S."/>
            <person name="Albert R."/>
            <person name="Binder M."/>
            <person name="Bloem J."/>
            <person name="Labutti K."/>
            <person name="Salamov A."/>
            <person name="Andreopoulos B."/>
            <person name="Baker S."/>
            <person name="Barry K."/>
            <person name="Bills G."/>
            <person name="Bluhm B."/>
            <person name="Cannon C."/>
            <person name="Castanera R."/>
            <person name="Culley D."/>
            <person name="Daum C."/>
            <person name="Ezra D."/>
            <person name="Gonzalez J."/>
            <person name="Henrissat B."/>
            <person name="Kuo A."/>
            <person name="Liang C."/>
            <person name="Lipzen A."/>
            <person name="Lutzoni F."/>
            <person name="Magnuson J."/>
            <person name="Mondo S."/>
            <person name="Nolan M."/>
            <person name="Ohm R."/>
            <person name="Pangilinan J."/>
            <person name="Park H.-J."/>
            <person name="Ramirez L."/>
            <person name="Alfaro M."/>
            <person name="Sun H."/>
            <person name="Tritt A."/>
            <person name="Yoshinaga Y."/>
            <person name="Zwiers L.-H."/>
            <person name="Turgeon B."/>
            <person name="Goodwin S."/>
            <person name="Spatafora J."/>
            <person name="Crous P."/>
            <person name="Grigoriev I."/>
        </authorList>
    </citation>
    <scope>NUCLEOTIDE SEQUENCE</scope>
    <source>
        <strain evidence="1">SCOH1-5</strain>
    </source>
</reference>
<dbReference type="Pfam" id="PF12138">
    <property type="entry name" value="Spherulin4"/>
    <property type="match status" value="2"/>
</dbReference>
<keyword evidence="2" id="KW-1185">Reference proteome</keyword>
<sequence length="474" mass="53173">MLCFCIISAIFAVLVVTVVLTAVILSRKDRSYPDGLPAKVLLPLYEHPEDNAWAPLYSAIESNADLDFLVIVNPDSGPGGMSTAPGADFSPGIAKLNNYSNVQTVGYVRTGYGTRPVMEIVQDIETYARWSDIHSSLAMHGIFFDEAASEYSTENMEQLYTINQSAKNSTGIREPRTVIHNPGVLPDARLASNNTDITVTFEQSLKEFDKMRKSLEDSPFNRTVSAFIVHSAGSADLKQVVPEMSYNAAYLIDENPSLDFVVIVNPDSGPGESPWWPNVDYLREIPKLNARPNCTTLGYVRTDYCNRDVSEVLEDIRRYAQWPHDFGVKGLHISGIFFDETPNESSRFKTTFLHKINHDVKSADGIMGNKMIVHNPGTLPDSQLTSKRPDSTAIFENSYAQFKGSDQCHDQKLIEYSRQHACYMIHSVPIDRVKDVTHEVRKRAQYVFITDSTERFYEQFGAGFRDFIDAMSAD</sequence>
<dbReference type="AlphaFoldDB" id="A0A6A6FU34"/>
<dbReference type="PANTHER" id="PTHR35040">
    <property type="match status" value="1"/>
</dbReference>
<dbReference type="PANTHER" id="PTHR35040:SF9">
    <property type="entry name" value="4-LIKE CELL SURFACE PROTEIN, PUTATIVE (AFU_ORTHOLOGUE AFUA_4G14080)-RELATED"/>
    <property type="match status" value="1"/>
</dbReference>